<dbReference type="Proteomes" id="UP000601108">
    <property type="component" value="Unassembled WGS sequence"/>
</dbReference>
<keyword evidence="3" id="KW-1185">Reference proteome</keyword>
<dbReference type="EMBL" id="BMWS01000030">
    <property type="protein sequence ID" value="GGX30672.1"/>
    <property type="molecule type" value="Genomic_DNA"/>
</dbReference>
<gene>
    <name evidence="2" type="ORF">GCM10007384_34730</name>
</gene>
<accession>A0A918JYT0</accession>
<evidence type="ECO:0000259" key="1">
    <source>
        <dbReference type="Pfam" id="PF13454"/>
    </source>
</evidence>
<dbReference type="SUPFAM" id="SSF51905">
    <property type="entry name" value="FAD/NAD(P)-binding domain"/>
    <property type="match status" value="1"/>
</dbReference>
<dbReference type="PANTHER" id="PTHR40254">
    <property type="entry name" value="BLR0577 PROTEIN"/>
    <property type="match status" value="1"/>
</dbReference>
<dbReference type="InterPro" id="IPR052189">
    <property type="entry name" value="L-asp_N-monooxygenase_NS-form"/>
</dbReference>
<evidence type="ECO:0000313" key="3">
    <source>
        <dbReference type="Proteomes" id="UP000601108"/>
    </source>
</evidence>
<feature type="domain" description="FAD-dependent urate hydroxylase HpyO/Asp monooxygenase CreE-like FAD/NAD(P)-binding" evidence="1">
    <location>
        <begin position="8"/>
        <end position="174"/>
    </location>
</feature>
<protein>
    <recommendedName>
        <fullName evidence="1">FAD-dependent urate hydroxylase HpyO/Asp monooxygenase CreE-like FAD/NAD(P)-binding domain-containing protein</fullName>
    </recommendedName>
</protein>
<name>A0A918JYT0_9FLAO</name>
<comment type="caution">
    <text evidence="2">The sequence shown here is derived from an EMBL/GenBank/DDBJ whole genome shotgun (WGS) entry which is preliminary data.</text>
</comment>
<dbReference type="RefSeq" id="WP_027413342.1">
    <property type="nucleotide sequence ID" value="NZ_BMWS01000030.1"/>
</dbReference>
<evidence type="ECO:0000313" key="2">
    <source>
        <dbReference type="EMBL" id="GGX30672.1"/>
    </source>
</evidence>
<dbReference type="InterPro" id="IPR036188">
    <property type="entry name" value="FAD/NAD-bd_sf"/>
</dbReference>
<reference evidence="2 3" key="1">
    <citation type="journal article" date="2014" name="Int. J. Syst. Evol. Microbiol.">
        <title>Complete genome sequence of Corynebacterium casei LMG S-19264T (=DSM 44701T), isolated from a smear-ripened cheese.</title>
        <authorList>
            <consortium name="US DOE Joint Genome Institute (JGI-PGF)"/>
            <person name="Walter F."/>
            <person name="Albersmeier A."/>
            <person name="Kalinowski J."/>
            <person name="Ruckert C."/>
        </authorList>
    </citation>
    <scope>NUCLEOTIDE SEQUENCE [LARGE SCALE GENOMIC DNA]</scope>
    <source>
        <strain evidence="2 3">KCTC 12285</strain>
    </source>
</reference>
<dbReference type="InterPro" id="IPR038732">
    <property type="entry name" value="HpyO/CreE_NAD-binding"/>
</dbReference>
<organism evidence="2 3">
    <name type="scientific">Aquimarina muelleri</name>
    <dbReference type="NCBI Taxonomy" id="279356"/>
    <lineage>
        <taxon>Bacteria</taxon>
        <taxon>Pseudomonadati</taxon>
        <taxon>Bacteroidota</taxon>
        <taxon>Flavobacteriia</taxon>
        <taxon>Flavobacteriales</taxon>
        <taxon>Flavobacteriaceae</taxon>
        <taxon>Aquimarina</taxon>
    </lineage>
</organism>
<dbReference type="AlphaFoldDB" id="A0A918JYT0"/>
<proteinExistence type="predicted"/>
<sequence>MKKIETLAIIGCGPRGLSSLESLLKHLSKSNFIPNIKLFDSYPFFGAGRVWRTDQVETNWINISDKALKSLQGREPVKFENFTIPGFPSFIEWFEIHKFKFPKNTFYFIPRKVMGEYLMERFNSVKKILQEQNKIELFELEVSNVVFQDGALLIETPDNEKENADECLITIGHQPTFPSDQIKKWHKLSKTYGLQLELTPYDIKLDKRIDKNRVIAIRGFGLATLDLFRLFGLNDESKFKENKNDCFLRYKHDQISKNTIIPFSLDGLPPVPKPYNIKVDSLFDPEKELTEMFEIKIKNGLKANELFPQYLVETFISTLIPVLNRNPNCFLTADFSNQKIKDISSAWLKDSCFKHDCILDTDLEVTSYMKKTVLMAHHKTGISLDYAIGQLWRHLQPSMYKLFSYCGLDDTIMEEIINIDERLKRYSYGPPVDSIKQVIALSDEGVINFDLVKDPEVNASEDGWILKNNESMKKADIMINAVLDSPVLKEINSDIILNLLNNNVLKAVTSSLGVETFEDGQIKTNTYRQNSQIYMLGRNCKGSVLGVDAILECFGKRVEDWAKNCASRVNKSNL</sequence>
<dbReference type="PANTHER" id="PTHR40254:SF1">
    <property type="entry name" value="BLR0577 PROTEIN"/>
    <property type="match status" value="1"/>
</dbReference>
<dbReference type="Pfam" id="PF13454">
    <property type="entry name" value="NAD_binding_9"/>
    <property type="match status" value="1"/>
</dbReference>